<dbReference type="RefSeq" id="WP_079667463.1">
    <property type="nucleotide sequence ID" value="NZ_FUYZ01000007.1"/>
</dbReference>
<reference evidence="3 4" key="1">
    <citation type="submission" date="2017-02" db="EMBL/GenBank/DDBJ databases">
        <authorList>
            <person name="Peterson S.W."/>
        </authorList>
    </citation>
    <scope>NUCLEOTIDE SEQUENCE [LARGE SCALE GENOMIC DNA]</scope>
    <source>
        <strain evidence="3 4">DSM 22323</strain>
    </source>
</reference>
<sequence length="143" mass="16576">MKTIIYLCALCCTLFVNAQEKEIEINKTPKTITNFVKKHFPNTPIAKVIQEETKFGTEYNVTLGNKMELDFDHQNILEDIESNTKQEIPMSIVPKNVWDYTKANYLKQQIIGWEKENNKQRIDLSNGTVLEFNDKGVFLNSSK</sequence>
<evidence type="ECO:0000259" key="2">
    <source>
        <dbReference type="Pfam" id="PF11396"/>
    </source>
</evidence>
<feature type="domain" description="Putative beta-lactamase-inhibitor-like PepSY-like" evidence="2">
    <location>
        <begin position="58"/>
        <end position="139"/>
    </location>
</feature>
<keyword evidence="1" id="KW-0732">Signal</keyword>
<dbReference type="InterPro" id="IPR021533">
    <property type="entry name" value="PepSY-like"/>
</dbReference>
<gene>
    <name evidence="3" type="ORF">SAMN05660477_02251</name>
</gene>
<dbReference type="OrthoDB" id="710080at2"/>
<dbReference type="EMBL" id="FUYZ01000007">
    <property type="protein sequence ID" value="SKB98752.1"/>
    <property type="molecule type" value="Genomic_DNA"/>
</dbReference>
<feature type="signal peptide" evidence="1">
    <location>
        <begin position="1"/>
        <end position="18"/>
    </location>
</feature>
<evidence type="ECO:0000313" key="3">
    <source>
        <dbReference type="EMBL" id="SKB98752.1"/>
    </source>
</evidence>
<protein>
    <submittedName>
        <fullName evidence="3">Putative beta-lactamase-inhibitor-like, PepSY-like</fullName>
    </submittedName>
</protein>
<dbReference type="Gene3D" id="3.40.1420.30">
    <property type="match status" value="1"/>
</dbReference>
<feature type="chain" id="PRO_5012211169" evidence="1">
    <location>
        <begin position="19"/>
        <end position="143"/>
    </location>
</feature>
<dbReference type="AlphaFoldDB" id="A0A1T5FRK3"/>
<dbReference type="SUPFAM" id="SSF160574">
    <property type="entry name" value="BT0923-like"/>
    <property type="match status" value="1"/>
</dbReference>
<dbReference type="Pfam" id="PF11396">
    <property type="entry name" value="PepSY_like"/>
    <property type="match status" value="1"/>
</dbReference>
<keyword evidence="4" id="KW-1185">Reference proteome</keyword>
<dbReference type="STRING" id="619805.SAMN05660477_02251"/>
<evidence type="ECO:0000256" key="1">
    <source>
        <dbReference type="SAM" id="SignalP"/>
    </source>
</evidence>
<name>A0A1T5FRK3_9FLAO</name>
<proteinExistence type="predicted"/>
<accession>A0A1T5FRK3</accession>
<evidence type="ECO:0000313" key="4">
    <source>
        <dbReference type="Proteomes" id="UP000191112"/>
    </source>
</evidence>
<organism evidence="3 4">
    <name type="scientific">Soonwooa buanensis</name>
    <dbReference type="NCBI Taxonomy" id="619805"/>
    <lineage>
        <taxon>Bacteria</taxon>
        <taxon>Pseudomonadati</taxon>
        <taxon>Bacteroidota</taxon>
        <taxon>Flavobacteriia</taxon>
        <taxon>Flavobacteriales</taxon>
        <taxon>Weeksellaceae</taxon>
        <taxon>Chryseobacterium group</taxon>
        <taxon>Soonwooa</taxon>
    </lineage>
</organism>
<dbReference type="Proteomes" id="UP000191112">
    <property type="component" value="Unassembled WGS sequence"/>
</dbReference>